<dbReference type="EMBL" id="SRLD01000024">
    <property type="protein sequence ID" value="TGE15264.1"/>
    <property type="molecule type" value="Genomic_DNA"/>
</dbReference>
<keyword evidence="2" id="KW-1185">Reference proteome</keyword>
<proteinExistence type="predicted"/>
<name>A0A4Z0PIQ1_9BACT</name>
<dbReference type="OrthoDB" id="878494at2"/>
<protein>
    <submittedName>
        <fullName evidence="1">Uncharacterized protein</fullName>
    </submittedName>
</protein>
<sequence>MKHFLLCLLLLAGCKREPAPEFVDLTFQIPFALTPERDTVAVGDTLWLTADFSDQLRDFYTGQRYPVPPANFRLRTLLGLFRLTLPTRTLANQPAATEDFTFVNKVGAVARQAPTFNEVSYVHAQGRYHLRVGLIPQRRGVFSVNFLDGWLTRRREEKEPDLSYLDLGKTADGLRRQAVFRSFFHYINEGRTNFELYKQHCAPVSLNYPNPGNINGEQEGTLTFVVR</sequence>
<dbReference type="RefSeq" id="WP_135498217.1">
    <property type="nucleotide sequence ID" value="NZ_SRLD01000024.1"/>
</dbReference>
<dbReference type="AlphaFoldDB" id="A0A4Z0PIQ1"/>
<evidence type="ECO:0000313" key="1">
    <source>
        <dbReference type="EMBL" id="TGE15264.1"/>
    </source>
</evidence>
<organism evidence="1 2">
    <name type="scientific">Hymenobacter elongatus</name>
    <dbReference type="NCBI Taxonomy" id="877208"/>
    <lineage>
        <taxon>Bacteria</taxon>
        <taxon>Pseudomonadati</taxon>
        <taxon>Bacteroidota</taxon>
        <taxon>Cytophagia</taxon>
        <taxon>Cytophagales</taxon>
        <taxon>Hymenobacteraceae</taxon>
        <taxon>Hymenobacter</taxon>
    </lineage>
</organism>
<reference evidence="1 2" key="1">
    <citation type="submission" date="2019-04" db="EMBL/GenBank/DDBJ databases">
        <authorList>
            <person name="Feng G."/>
            <person name="Zhang J."/>
            <person name="Zhu H."/>
        </authorList>
    </citation>
    <scope>NUCLEOTIDE SEQUENCE [LARGE SCALE GENOMIC DNA]</scope>
    <source>
        <strain evidence="1 2">JCM 17223</strain>
    </source>
</reference>
<gene>
    <name evidence="1" type="ORF">E5J99_12870</name>
</gene>
<accession>A0A4Z0PIQ1</accession>
<dbReference type="Proteomes" id="UP000297739">
    <property type="component" value="Unassembled WGS sequence"/>
</dbReference>
<comment type="caution">
    <text evidence="1">The sequence shown here is derived from an EMBL/GenBank/DDBJ whole genome shotgun (WGS) entry which is preliminary data.</text>
</comment>
<evidence type="ECO:0000313" key="2">
    <source>
        <dbReference type="Proteomes" id="UP000297739"/>
    </source>
</evidence>